<organism evidence="1 2">
    <name type="scientific">Streptococcus sciuri</name>
    <dbReference type="NCBI Taxonomy" id="2973939"/>
    <lineage>
        <taxon>Bacteria</taxon>
        <taxon>Bacillati</taxon>
        <taxon>Bacillota</taxon>
        <taxon>Bacilli</taxon>
        <taxon>Lactobacillales</taxon>
        <taxon>Streptococcaceae</taxon>
        <taxon>Streptococcus</taxon>
    </lineage>
</organism>
<comment type="caution">
    <text evidence="1">The sequence shown here is derived from an EMBL/GenBank/DDBJ whole genome shotgun (WGS) entry which is preliminary data.</text>
</comment>
<accession>A0ABT2F8D4</accession>
<sequence length="41" mass="4543">MTKLIESDFPEATILIYPTSVLCSFYAERGGVMIGYATIKI</sequence>
<evidence type="ECO:0000313" key="1">
    <source>
        <dbReference type="EMBL" id="MCS4488632.1"/>
    </source>
</evidence>
<dbReference type="RefSeq" id="WP_259139012.1">
    <property type="nucleotide sequence ID" value="NZ_JANUXX010000007.1"/>
</dbReference>
<gene>
    <name evidence="1" type="ORF">NXS10_06645</name>
</gene>
<proteinExistence type="predicted"/>
<dbReference type="Proteomes" id="UP001206548">
    <property type="component" value="Unassembled WGS sequence"/>
</dbReference>
<reference evidence="1 2" key="1">
    <citation type="journal article" date="2023" name="Int. J. Syst. Evol. Microbiol.">
        <title>Streptococcus sciuri sp. nov., Staphylococcus marylandisciuri sp. nov. and Staphylococcus americanisciuri sp. nov., isolated from faeces of eastern grey squirrel (Sciurus carolinensis).</title>
        <authorList>
            <person name="Volokhov D.V."/>
            <person name="Zagorodnyaya T.A."/>
            <person name="Furtak V.A."/>
            <person name="Nattanmai G."/>
            <person name="Randall L."/>
            <person name="Jose S."/>
            <person name="Gao Y."/>
            <person name="Eisenberg T."/>
            <person name="Delmonte P."/>
            <person name="Blom J."/>
            <person name="Mitchell K.K."/>
        </authorList>
    </citation>
    <scope>NUCLEOTIDE SEQUENCE [LARGE SCALE GENOMIC DNA]</scope>
    <source>
        <strain evidence="1 2">SQ9-PEA</strain>
    </source>
</reference>
<evidence type="ECO:0000313" key="2">
    <source>
        <dbReference type="Proteomes" id="UP001206548"/>
    </source>
</evidence>
<name>A0ABT2F8D4_9STRE</name>
<dbReference type="EMBL" id="JANUXX010000007">
    <property type="protein sequence ID" value="MCS4488632.1"/>
    <property type="molecule type" value="Genomic_DNA"/>
</dbReference>
<keyword evidence="2" id="KW-1185">Reference proteome</keyword>
<protein>
    <submittedName>
        <fullName evidence="1">Uncharacterized protein</fullName>
    </submittedName>
</protein>